<accession>A0A545TGV8</accession>
<organism evidence="2 3">
    <name type="scientific">Aliikangiella marina</name>
    <dbReference type="NCBI Taxonomy" id="1712262"/>
    <lineage>
        <taxon>Bacteria</taxon>
        <taxon>Pseudomonadati</taxon>
        <taxon>Pseudomonadota</taxon>
        <taxon>Gammaproteobacteria</taxon>
        <taxon>Oceanospirillales</taxon>
        <taxon>Pleioneaceae</taxon>
        <taxon>Aliikangiella</taxon>
    </lineage>
</organism>
<dbReference type="AlphaFoldDB" id="A0A545TGV8"/>
<proteinExistence type="predicted"/>
<reference evidence="2 3" key="1">
    <citation type="submission" date="2019-06" db="EMBL/GenBank/DDBJ databases">
        <title>Draft genome of Aliikangiella marina GYP-15.</title>
        <authorList>
            <person name="Wang G."/>
        </authorList>
    </citation>
    <scope>NUCLEOTIDE SEQUENCE [LARGE SCALE GENOMIC DNA]</scope>
    <source>
        <strain evidence="2 3">GYP-15</strain>
    </source>
</reference>
<feature type="transmembrane region" description="Helical" evidence="1">
    <location>
        <begin position="67"/>
        <end position="87"/>
    </location>
</feature>
<feature type="transmembrane region" description="Helical" evidence="1">
    <location>
        <begin position="42"/>
        <end position="60"/>
    </location>
</feature>
<gene>
    <name evidence="2" type="ORF">FLL45_00315</name>
</gene>
<feature type="transmembrane region" description="Helical" evidence="1">
    <location>
        <begin position="18"/>
        <end position="36"/>
    </location>
</feature>
<comment type="caution">
    <text evidence="2">The sequence shown here is derived from an EMBL/GenBank/DDBJ whole genome shotgun (WGS) entry which is preliminary data.</text>
</comment>
<feature type="transmembrane region" description="Helical" evidence="1">
    <location>
        <begin position="99"/>
        <end position="120"/>
    </location>
</feature>
<dbReference type="Proteomes" id="UP000317839">
    <property type="component" value="Unassembled WGS sequence"/>
</dbReference>
<evidence type="ECO:0000256" key="1">
    <source>
        <dbReference type="SAM" id="Phobius"/>
    </source>
</evidence>
<sequence length="137" mass="16301">MSRYQIIDEPKVRGREQLIVNPIIILFVAIFLPLFWMPPYFGRWWMPLVWLGINGYLLGSSTLKKEILTSVIGVLLMLGLFFTFIFFKSAEPFKQFDSYYRYMHIILNGLFFLILYLVVFRQSVAFEIYSYIKEGRS</sequence>
<keyword evidence="1" id="KW-0812">Transmembrane</keyword>
<keyword evidence="1" id="KW-0472">Membrane</keyword>
<evidence type="ECO:0000313" key="2">
    <source>
        <dbReference type="EMBL" id="TQV76445.1"/>
    </source>
</evidence>
<keyword evidence="1" id="KW-1133">Transmembrane helix</keyword>
<dbReference type="EMBL" id="VIKR01000001">
    <property type="protein sequence ID" value="TQV76445.1"/>
    <property type="molecule type" value="Genomic_DNA"/>
</dbReference>
<dbReference type="OrthoDB" id="6198280at2"/>
<keyword evidence="3" id="KW-1185">Reference proteome</keyword>
<protein>
    <submittedName>
        <fullName evidence="2">Uncharacterized protein</fullName>
    </submittedName>
</protein>
<dbReference type="RefSeq" id="WP_142887806.1">
    <property type="nucleotide sequence ID" value="NZ_VIKR01000001.1"/>
</dbReference>
<evidence type="ECO:0000313" key="3">
    <source>
        <dbReference type="Proteomes" id="UP000317839"/>
    </source>
</evidence>
<name>A0A545TGV8_9GAMM</name>